<comment type="caution">
    <text evidence="1">The sequence shown here is derived from an EMBL/GenBank/DDBJ whole genome shotgun (WGS) entry which is preliminary data.</text>
</comment>
<reference evidence="1 2" key="1">
    <citation type="submission" date="2019-12" db="EMBL/GenBank/DDBJ databases">
        <title>Hymenobacter sp. HMF4947 Genome sequencing and assembly.</title>
        <authorList>
            <person name="Kang H."/>
            <person name="Cha I."/>
            <person name="Kim H."/>
            <person name="Joh K."/>
        </authorList>
    </citation>
    <scope>NUCLEOTIDE SEQUENCE [LARGE SCALE GENOMIC DNA]</scope>
    <source>
        <strain evidence="1 2">HMF4947</strain>
    </source>
</reference>
<protein>
    <recommendedName>
        <fullName evidence="3">Phage tail protein</fullName>
    </recommendedName>
</protein>
<keyword evidence="2" id="KW-1185">Reference proteome</keyword>
<evidence type="ECO:0000313" key="1">
    <source>
        <dbReference type="EMBL" id="MVN78921.1"/>
    </source>
</evidence>
<dbReference type="RefSeq" id="WP_157569539.1">
    <property type="nucleotide sequence ID" value="NZ_WQKZ01000008.1"/>
</dbReference>
<dbReference type="Proteomes" id="UP000441336">
    <property type="component" value="Unassembled WGS sequence"/>
</dbReference>
<dbReference type="InterPro" id="IPR011855">
    <property type="entry name" value="Phgtail_TP901_1"/>
</dbReference>
<sequence length="157" mass="16260">MALTPVKGKDVGLAVQKMVAAALKYVLVGCLTDSTFDVDTETDEATCIASGVFKEFIGGQSGWTMGGTLNVRQATNDVSGPGLTDADDNVTAENFLDMQLAGTTVQIRYQIGGAKGSAWYSGLAIITKSSFKGQLKGVATYAISLQGTGPLTKTLAP</sequence>
<dbReference type="AlphaFoldDB" id="A0A7K1TLD1"/>
<dbReference type="Pfam" id="PF06199">
    <property type="entry name" value="Phage_tail_2"/>
    <property type="match status" value="1"/>
</dbReference>
<accession>A0A7K1TLD1</accession>
<proteinExistence type="predicted"/>
<name>A0A7K1TLD1_9BACT</name>
<organism evidence="1 2">
    <name type="scientific">Hymenobacter ginkgonis</name>
    <dbReference type="NCBI Taxonomy" id="2682976"/>
    <lineage>
        <taxon>Bacteria</taxon>
        <taxon>Pseudomonadati</taxon>
        <taxon>Bacteroidota</taxon>
        <taxon>Cytophagia</taxon>
        <taxon>Cytophagales</taxon>
        <taxon>Hymenobacteraceae</taxon>
        <taxon>Hymenobacter</taxon>
    </lineage>
</organism>
<evidence type="ECO:0008006" key="3">
    <source>
        <dbReference type="Google" id="ProtNLM"/>
    </source>
</evidence>
<evidence type="ECO:0000313" key="2">
    <source>
        <dbReference type="Proteomes" id="UP000441336"/>
    </source>
</evidence>
<dbReference type="EMBL" id="WQKZ01000008">
    <property type="protein sequence ID" value="MVN78921.1"/>
    <property type="molecule type" value="Genomic_DNA"/>
</dbReference>
<gene>
    <name evidence="1" type="ORF">GO988_21540</name>
</gene>